<dbReference type="InterPro" id="IPR036291">
    <property type="entry name" value="NAD(P)-bd_dom_sf"/>
</dbReference>
<organism evidence="2 3">
    <name type="scientific">Agarivorans gilvus</name>
    <dbReference type="NCBI Taxonomy" id="680279"/>
    <lineage>
        <taxon>Bacteria</taxon>
        <taxon>Pseudomonadati</taxon>
        <taxon>Pseudomonadota</taxon>
        <taxon>Gammaproteobacteria</taxon>
        <taxon>Alteromonadales</taxon>
        <taxon>Alteromonadaceae</taxon>
        <taxon>Agarivorans</taxon>
    </lineage>
</organism>
<comment type="caution">
    <text evidence="2">The sequence shown here is derived from an EMBL/GenBank/DDBJ whole genome shotgun (WGS) entry which is preliminary data.</text>
</comment>
<dbReference type="Gene3D" id="3.40.50.720">
    <property type="entry name" value="NAD(P)-binding Rossmann-like Domain"/>
    <property type="match status" value="1"/>
</dbReference>
<feature type="domain" description="NAD(P)-binding" evidence="1">
    <location>
        <begin position="11"/>
        <end position="178"/>
    </location>
</feature>
<accession>A0ABQ1I0T2</accession>
<dbReference type="PANTHER" id="PTHR48079">
    <property type="entry name" value="PROTEIN YEEZ"/>
    <property type="match status" value="1"/>
</dbReference>
<sequence length="277" mass="30854">MIKRISIVGCGWLGLPLAQNLLQQGFHILGSRRQLAELAELHHLGIEAYQLELNPEIDSNNIAALLDCDLLIINIPPRRKTNTAEFHIAQIQHLLDAAERYQVKRVLFISSTSVYGAQQGLVDESTPRQPETNSGKALKQIEDDLLSRQAFQASVLRFSGLVGGQRKPGRFLSGKTVSGASSPVNIIHRDDCIALISRLIHRDQWGECFNACSDQHPQKQAFYNLAAQQLGVAPPQFDQQGGSNKIISNHKIKSSLNYQFQFPDPMAWLQANKQEAE</sequence>
<evidence type="ECO:0000313" key="3">
    <source>
        <dbReference type="Proteomes" id="UP000651977"/>
    </source>
</evidence>
<name>A0ABQ1I0T2_9ALTE</name>
<dbReference type="CDD" id="cd05266">
    <property type="entry name" value="SDR_a4"/>
    <property type="match status" value="1"/>
</dbReference>
<dbReference type="RefSeq" id="WP_055732321.1">
    <property type="nucleotide sequence ID" value="NZ_BMDY01000005.1"/>
</dbReference>
<keyword evidence="3" id="KW-1185">Reference proteome</keyword>
<dbReference type="Proteomes" id="UP000651977">
    <property type="component" value="Unassembled WGS sequence"/>
</dbReference>
<reference evidence="3" key="1">
    <citation type="journal article" date="2019" name="Int. J. Syst. Evol. Microbiol.">
        <title>The Global Catalogue of Microorganisms (GCM) 10K type strain sequencing project: providing services to taxonomists for standard genome sequencing and annotation.</title>
        <authorList>
            <consortium name="The Broad Institute Genomics Platform"/>
            <consortium name="The Broad Institute Genome Sequencing Center for Infectious Disease"/>
            <person name="Wu L."/>
            <person name="Ma J."/>
        </authorList>
    </citation>
    <scope>NUCLEOTIDE SEQUENCE [LARGE SCALE GENOMIC DNA]</scope>
    <source>
        <strain evidence="3">CGMCC 1.10131</strain>
    </source>
</reference>
<dbReference type="InterPro" id="IPR051783">
    <property type="entry name" value="NAD(P)-dependent_oxidoreduct"/>
</dbReference>
<dbReference type="PANTHER" id="PTHR48079:SF6">
    <property type="entry name" value="NAD(P)-BINDING DOMAIN-CONTAINING PROTEIN-RELATED"/>
    <property type="match status" value="1"/>
</dbReference>
<proteinExistence type="predicted"/>
<dbReference type="EMBL" id="BMDY01000005">
    <property type="protein sequence ID" value="GGA99177.1"/>
    <property type="molecule type" value="Genomic_DNA"/>
</dbReference>
<dbReference type="InterPro" id="IPR016040">
    <property type="entry name" value="NAD(P)-bd_dom"/>
</dbReference>
<evidence type="ECO:0000259" key="1">
    <source>
        <dbReference type="Pfam" id="PF13460"/>
    </source>
</evidence>
<evidence type="ECO:0000313" key="2">
    <source>
        <dbReference type="EMBL" id="GGA99177.1"/>
    </source>
</evidence>
<gene>
    <name evidence="2" type="primary">yeeZ</name>
    <name evidence="2" type="ORF">GCM10007414_10260</name>
</gene>
<dbReference type="SUPFAM" id="SSF51735">
    <property type="entry name" value="NAD(P)-binding Rossmann-fold domains"/>
    <property type="match status" value="1"/>
</dbReference>
<protein>
    <submittedName>
        <fullName evidence="2">NAD(P)-dependent oxidoreductase</fullName>
    </submittedName>
</protein>
<dbReference type="Pfam" id="PF13460">
    <property type="entry name" value="NAD_binding_10"/>
    <property type="match status" value="1"/>
</dbReference>